<dbReference type="SUPFAM" id="SSF53335">
    <property type="entry name" value="S-adenosyl-L-methionine-dependent methyltransferases"/>
    <property type="match status" value="1"/>
</dbReference>
<organism evidence="2 3">
    <name type="scientific">Zhongshania arctica</name>
    <dbReference type="NCBI Taxonomy" id="3238302"/>
    <lineage>
        <taxon>Bacteria</taxon>
        <taxon>Pseudomonadati</taxon>
        <taxon>Pseudomonadota</taxon>
        <taxon>Gammaproteobacteria</taxon>
        <taxon>Cellvibrionales</taxon>
        <taxon>Spongiibacteraceae</taxon>
        <taxon>Zhongshania</taxon>
    </lineage>
</organism>
<dbReference type="Proteomes" id="UP001557484">
    <property type="component" value="Unassembled WGS sequence"/>
</dbReference>
<sequence>MSVKQPTPLRLRPTVGDAIGTTAFFRNRVLNETLLNELLISGRKHYSILFHACSIGAEVYSFVIQYLAGGFNEHFSLSCYATDKQQDFVSYADHAQFPQEILQGCSEAERQYFTIDNGAVSLNSNVKRTVEFLPAADFASFDSERSYDVVVLLNALVYVSAEMQAEVFDRVSSYNPGWLVTSGFHQATIKKDLQRNGYSPVETAMEEIHMSWTDRLREKPVPQEALPPNIFTDWSLPAFSEVPDYRYRYCAIFSKDGPLNA</sequence>
<dbReference type="RefSeq" id="WP_368375829.1">
    <property type="nucleotide sequence ID" value="NZ_JBFRYB010000001.1"/>
</dbReference>
<dbReference type="PROSITE" id="PS50123">
    <property type="entry name" value="CHER"/>
    <property type="match status" value="1"/>
</dbReference>
<dbReference type="GO" id="GO:0032259">
    <property type="term" value="P:methylation"/>
    <property type="evidence" value="ECO:0007669"/>
    <property type="project" value="UniProtKB-KW"/>
</dbReference>
<dbReference type="PANTHER" id="PTHR24422">
    <property type="entry name" value="CHEMOTAXIS PROTEIN METHYLTRANSFERASE"/>
    <property type="match status" value="1"/>
</dbReference>
<dbReference type="InterPro" id="IPR000780">
    <property type="entry name" value="CheR_MeTrfase"/>
</dbReference>
<name>A0ABV3TVS7_9GAMM</name>
<accession>A0ABV3TVS7</accession>
<evidence type="ECO:0000313" key="2">
    <source>
        <dbReference type="EMBL" id="MEX1665731.1"/>
    </source>
</evidence>
<feature type="domain" description="CheR-type methyltransferase" evidence="1">
    <location>
        <begin position="18"/>
        <end position="171"/>
    </location>
</feature>
<dbReference type="PANTHER" id="PTHR24422:SF10">
    <property type="entry name" value="CHEMOTAXIS PROTEIN METHYLTRANSFERASE 2"/>
    <property type="match status" value="1"/>
</dbReference>
<keyword evidence="2" id="KW-0808">Transferase</keyword>
<gene>
    <name evidence="2" type="ORF">AB4875_09515</name>
</gene>
<dbReference type="GO" id="GO:0008168">
    <property type="term" value="F:methyltransferase activity"/>
    <property type="evidence" value="ECO:0007669"/>
    <property type="project" value="UniProtKB-KW"/>
</dbReference>
<reference evidence="2 3" key="1">
    <citation type="journal article" date="2011" name="Int. J. Syst. Evol. Microbiol.">
        <title>Zhongshania antarctica gen. nov., sp. nov. and Zhongshania guokunii sp. nov., gammaproteobacteria respectively isolated from coastal attached (fast) ice and surface seawater of the Antarctic.</title>
        <authorList>
            <person name="Li H.J."/>
            <person name="Zhang X.Y."/>
            <person name="Chen C.X."/>
            <person name="Zhang Y.J."/>
            <person name="Gao Z.M."/>
            <person name="Yu Y."/>
            <person name="Chen X.L."/>
            <person name="Chen B."/>
            <person name="Zhang Y.Z."/>
        </authorList>
    </citation>
    <scope>NUCLEOTIDE SEQUENCE [LARGE SCALE GENOMIC DNA]</scope>
    <source>
        <strain evidence="2 3">R06B22</strain>
    </source>
</reference>
<dbReference type="InterPro" id="IPR022642">
    <property type="entry name" value="CheR_C"/>
</dbReference>
<evidence type="ECO:0000259" key="1">
    <source>
        <dbReference type="PROSITE" id="PS50123"/>
    </source>
</evidence>
<evidence type="ECO:0000313" key="3">
    <source>
        <dbReference type="Proteomes" id="UP001557484"/>
    </source>
</evidence>
<dbReference type="InterPro" id="IPR029063">
    <property type="entry name" value="SAM-dependent_MTases_sf"/>
</dbReference>
<dbReference type="EMBL" id="JBFRYB010000001">
    <property type="protein sequence ID" value="MEX1665731.1"/>
    <property type="molecule type" value="Genomic_DNA"/>
</dbReference>
<dbReference type="Gene3D" id="3.40.50.150">
    <property type="entry name" value="Vaccinia Virus protein VP39"/>
    <property type="match status" value="1"/>
</dbReference>
<comment type="caution">
    <text evidence="2">The sequence shown here is derived from an EMBL/GenBank/DDBJ whole genome shotgun (WGS) entry which is preliminary data.</text>
</comment>
<keyword evidence="2" id="KW-0489">Methyltransferase</keyword>
<dbReference type="InterPro" id="IPR050903">
    <property type="entry name" value="Bact_Chemotaxis_MeTrfase"/>
</dbReference>
<keyword evidence="3" id="KW-1185">Reference proteome</keyword>
<proteinExistence type="predicted"/>
<dbReference type="Pfam" id="PF01739">
    <property type="entry name" value="CheR"/>
    <property type="match status" value="1"/>
</dbReference>
<protein>
    <submittedName>
        <fullName evidence="2">CheR family methyltransferase</fullName>
    </submittedName>
</protein>